<feature type="coiled-coil region" evidence="1">
    <location>
        <begin position="85"/>
        <end position="123"/>
    </location>
</feature>
<dbReference type="Proteomes" id="UP000230233">
    <property type="component" value="Chromosome V"/>
</dbReference>
<dbReference type="AlphaFoldDB" id="A0A2G5TDZ1"/>
<name>A0A2G5TDZ1_9PELO</name>
<dbReference type="STRING" id="1611254.A0A2G5TDZ1"/>
<keyword evidence="3" id="KW-1185">Reference proteome</keyword>
<comment type="caution">
    <text evidence="2">The sequence shown here is derived from an EMBL/GenBank/DDBJ whole genome shotgun (WGS) entry which is preliminary data.</text>
</comment>
<reference evidence="3" key="1">
    <citation type="submission" date="2017-10" db="EMBL/GenBank/DDBJ databases">
        <title>Rapid genome shrinkage in a self-fertile nematode reveals novel sperm competition proteins.</title>
        <authorList>
            <person name="Yin D."/>
            <person name="Schwarz E.M."/>
            <person name="Thomas C.G."/>
            <person name="Felde R.L."/>
            <person name="Korf I.F."/>
            <person name="Cutter A.D."/>
            <person name="Schartner C.M."/>
            <person name="Ralston E.J."/>
            <person name="Meyer B.J."/>
            <person name="Haag E.S."/>
        </authorList>
    </citation>
    <scope>NUCLEOTIDE SEQUENCE [LARGE SCALE GENOMIC DNA]</scope>
    <source>
        <strain evidence="3">JU1422</strain>
    </source>
</reference>
<protein>
    <submittedName>
        <fullName evidence="2">Uncharacterized protein</fullName>
    </submittedName>
</protein>
<sequence>MPGGVTKALNQQTSRNVKFGLKMGCCRYCGLPRNGVMGAARVVTLLDAFGGKNLLLFYRMALIGIAAAAVQALLDSGKPDEAHVIEGLKEKLTKKDNEVEEIRSQLEATKREKDEQAERIRKIGVETLQKATDYFGIKVKAMKHDIDKMNEDHNDEINQLQVDYAQRIERMQNHYSKEREDMDRVYDNQMERFLAAHAETLSLYDDKLEALEERRHARDVHDRMIEDMNNKIDEIQENHDDEISRMQFEYAQEKKQLQEEKSKKLKQMEKDHKNQMTKLQESHDAIMSKLEYTLETMKREGQEKIEKKTEENEQIALQQMEERFRYQEKISRLETEHQEKVLEFKMIHRQLQEKIHEDKSQHLTLEQKLKLEVTGQLNSELSHRISQNNDREVLKEFLRIKKTMESMEGGLSRINALCSSKLAPEEKSEAELKVQEIESSVVMFTNQVYQFRQFIINTHNVDQKILGICQISIRSFEHSLESDDFMRLCAKLPAAIKARDKSKCQKLGKMAGELSIQLKGKRIRLTDELDHTQKLLSVQNPPQLQIQ</sequence>
<dbReference type="OrthoDB" id="5883733at2759"/>
<proteinExistence type="predicted"/>
<feature type="coiled-coil region" evidence="1">
    <location>
        <begin position="194"/>
        <end position="318"/>
    </location>
</feature>
<evidence type="ECO:0000313" key="3">
    <source>
        <dbReference type="Proteomes" id="UP000230233"/>
    </source>
</evidence>
<dbReference type="EMBL" id="PDUG01000005">
    <property type="protein sequence ID" value="PIC25403.1"/>
    <property type="molecule type" value="Genomic_DNA"/>
</dbReference>
<accession>A0A2G5TDZ1</accession>
<evidence type="ECO:0000313" key="2">
    <source>
        <dbReference type="EMBL" id="PIC25403.1"/>
    </source>
</evidence>
<keyword evidence="1" id="KW-0175">Coiled coil</keyword>
<evidence type="ECO:0000256" key="1">
    <source>
        <dbReference type="SAM" id="Coils"/>
    </source>
</evidence>
<gene>
    <name evidence="2" type="primary">Cnig_chr_V.g18351</name>
    <name evidence="2" type="ORF">B9Z55_018351</name>
</gene>
<organism evidence="2 3">
    <name type="scientific">Caenorhabditis nigoni</name>
    <dbReference type="NCBI Taxonomy" id="1611254"/>
    <lineage>
        <taxon>Eukaryota</taxon>
        <taxon>Metazoa</taxon>
        <taxon>Ecdysozoa</taxon>
        <taxon>Nematoda</taxon>
        <taxon>Chromadorea</taxon>
        <taxon>Rhabditida</taxon>
        <taxon>Rhabditina</taxon>
        <taxon>Rhabditomorpha</taxon>
        <taxon>Rhabditoidea</taxon>
        <taxon>Rhabditidae</taxon>
        <taxon>Peloderinae</taxon>
        <taxon>Caenorhabditis</taxon>
    </lineage>
</organism>